<evidence type="ECO:0000256" key="3">
    <source>
        <dbReference type="ARBA" id="ARBA00023295"/>
    </source>
</evidence>
<comment type="caution">
    <text evidence="7">The sequence shown here is derived from an EMBL/GenBank/DDBJ whole genome shotgun (WGS) entry which is preliminary data.</text>
</comment>
<feature type="active site" description="Nucleophile" evidence="4">
    <location>
        <position position="129"/>
    </location>
</feature>
<dbReference type="GO" id="GO:0004553">
    <property type="term" value="F:hydrolase activity, hydrolyzing O-glycosyl compounds"/>
    <property type="evidence" value="ECO:0007669"/>
    <property type="project" value="InterPro"/>
</dbReference>
<dbReference type="InterPro" id="IPR008264">
    <property type="entry name" value="Beta_glucanase"/>
</dbReference>
<keyword evidence="2" id="KW-0378">Hydrolase</keyword>
<dbReference type="GO" id="GO:0005975">
    <property type="term" value="P:carbohydrate metabolic process"/>
    <property type="evidence" value="ECO:0007669"/>
    <property type="project" value="InterPro"/>
</dbReference>
<proteinExistence type="predicted"/>
<feature type="signal peptide" evidence="5">
    <location>
        <begin position="1"/>
        <end position="21"/>
    </location>
</feature>
<dbReference type="InterPro" id="IPR050546">
    <property type="entry name" value="Glycosyl_Hydrlase_16"/>
</dbReference>
<dbReference type="InterPro" id="IPR000757">
    <property type="entry name" value="Beta-glucanase-like"/>
</dbReference>
<keyword evidence="1 5" id="KW-0732">Signal</keyword>
<dbReference type="SUPFAM" id="SSF49899">
    <property type="entry name" value="Concanavalin A-like lectins/glucanases"/>
    <property type="match status" value="1"/>
</dbReference>
<dbReference type="Proteomes" id="UP000789706">
    <property type="component" value="Unassembled WGS sequence"/>
</dbReference>
<feature type="chain" id="PRO_5040511398" evidence="5">
    <location>
        <begin position="22"/>
        <end position="264"/>
    </location>
</feature>
<feature type="active site" description="Proton donor" evidence="4">
    <location>
        <position position="133"/>
    </location>
</feature>
<keyword evidence="8" id="KW-1185">Reference proteome</keyword>
<evidence type="ECO:0000313" key="7">
    <source>
        <dbReference type="EMBL" id="CAG8462349.1"/>
    </source>
</evidence>
<organism evidence="7 8">
    <name type="scientific">Diversispora eburnea</name>
    <dbReference type="NCBI Taxonomy" id="1213867"/>
    <lineage>
        <taxon>Eukaryota</taxon>
        <taxon>Fungi</taxon>
        <taxon>Fungi incertae sedis</taxon>
        <taxon>Mucoromycota</taxon>
        <taxon>Glomeromycotina</taxon>
        <taxon>Glomeromycetes</taxon>
        <taxon>Diversisporales</taxon>
        <taxon>Diversisporaceae</taxon>
        <taxon>Diversispora</taxon>
    </lineage>
</organism>
<keyword evidence="3" id="KW-0326">Glycosidase</keyword>
<dbReference type="PROSITE" id="PS51762">
    <property type="entry name" value="GH16_2"/>
    <property type="match status" value="1"/>
</dbReference>
<evidence type="ECO:0000256" key="4">
    <source>
        <dbReference type="PIRSR" id="PIRSR608264-1"/>
    </source>
</evidence>
<dbReference type="GO" id="GO:0016757">
    <property type="term" value="F:glycosyltransferase activity"/>
    <property type="evidence" value="ECO:0007669"/>
    <property type="project" value="TreeGrafter"/>
</dbReference>
<sequence>MLKSYLKTILLLLLLIKLISGYYVSPDDLNKCHSFIDNFKGSRIVEAHKYNGNPKSADWINISGNKETYTLKHGLLEAHLLKPRGNRPLGHGVTLNSTYKLHYGSISITMKPHGAGGVVSAFIVKNGDEIDWECLGGDTNHAQSNYFWNGELLYGVNGGIHLIRGKPMNEDFHTYSFDWKPDRIVWKIDGRVVRTLWKKDTYVFGFYKFPTRPSYVQIGIWDGSSPGTVNWAHGPIKWSSLPDKLTTQIKQVKVTCDPKHNIIV</sequence>
<dbReference type="OrthoDB" id="4781at2759"/>
<protein>
    <submittedName>
        <fullName evidence="7">3804_t:CDS:1</fullName>
    </submittedName>
</protein>
<feature type="domain" description="GH16" evidence="6">
    <location>
        <begin position="20"/>
        <end position="247"/>
    </location>
</feature>
<dbReference type="GO" id="GO:0031505">
    <property type="term" value="P:fungal-type cell wall organization"/>
    <property type="evidence" value="ECO:0007669"/>
    <property type="project" value="TreeGrafter"/>
</dbReference>
<evidence type="ECO:0000256" key="2">
    <source>
        <dbReference type="ARBA" id="ARBA00022801"/>
    </source>
</evidence>
<dbReference type="PRINTS" id="PR00737">
    <property type="entry name" value="GLHYDRLASE16"/>
</dbReference>
<accession>A0A9N8VWB1</accession>
<dbReference type="PANTHER" id="PTHR10963">
    <property type="entry name" value="GLYCOSYL HYDROLASE-RELATED"/>
    <property type="match status" value="1"/>
</dbReference>
<reference evidence="7" key="1">
    <citation type="submission" date="2021-06" db="EMBL/GenBank/DDBJ databases">
        <authorList>
            <person name="Kallberg Y."/>
            <person name="Tangrot J."/>
            <person name="Rosling A."/>
        </authorList>
    </citation>
    <scope>NUCLEOTIDE SEQUENCE</scope>
    <source>
        <strain evidence="7">AZ414A</strain>
    </source>
</reference>
<dbReference type="PANTHER" id="PTHR10963:SF22">
    <property type="entry name" value="GLYCOSIDASE CRH2-RELATED"/>
    <property type="match status" value="1"/>
</dbReference>
<evidence type="ECO:0000259" key="6">
    <source>
        <dbReference type="PROSITE" id="PS51762"/>
    </source>
</evidence>
<dbReference type="AlphaFoldDB" id="A0A9N8VWB1"/>
<evidence type="ECO:0000256" key="5">
    <source>
        <dbReference type="SAM" id="SignalP"/>
    </source>
</evidence>
<dbReference type="InterPro" id="IPR013320">
    <property type="entry name" value="ConA-like_dom_sf"/>
</dbReference>
<name>A0A9N8VWB1_9GLOM</name>
<evidence type="ECO:0000313" key="8">
    <source>
        <dbReference type="Proteomes" id="UP000789706"/>
    </source>
</evidence>
<dbReference type="Gene3D" id="2.60.120.200">
    <property type="match status" value="1"/>
</dbReference>
<dbReference type="GO" id="GO:0009277">
    <property type="term" value="C:fungal-type cell wall"/>
    <property type="evidence" value="ECO:0007669"/>
    <property type="project" value="TreeGrafter"/>
</dbReference>
<dbReference type="Pfam" id="PF00722">
    <property type="entry name" value="Glyco_hydro_16"/>
    <property type="match status" value="1"/>
</dbReference>
<evidence type="ECO:0000256" key="1">
    <source>
        <dbReference type="ARBA" id="ARBA00022729"/>
    </source>
</evidence>
<dbReference type="EMBL" id="CAJVPK010000156">
    <property type="protein sequence ID" value="CAG8462349.1"/>
    <property type="molecule type" value="Genomic_DNA"/>
</dbReference>
<gene>
    <name evidence="7" type="ORF">DEBURN_LOCUS2748</name>
</gene>